<dbReference type="Proteomes" id="UP001162834">
    <property type="component" value="Chromosome"/>
</dbReference>
<evidence type="ECO:0000313" key="2">
    <source>
        <dbReference type="Proteomes" id="UP001162834"/>
    </source>
</evidence>
<dbReference type="KEGG" id="sbae:DSM104329_04815"/>
<evidence type="ECO:0000313" key="1">
    <source>
        <dbReference type="EMBL" id="UGS38389.1"/>
    </source>
</evidence>
<reference evidence="1" key="1">
    <citation type="journal article" date="2022" name="Int. J. Syst. Evol. Microbiol.">
        <title>Pseudomonas aegrilactucae sp. nov. and Pseudomonas morbosilactucae sp. nov., pathogens causing bacterial rot of lettuce in Japan.</title>
        <authorList>
            <person name="Sawada H."/>
            <person name="Fujikawa T."/>
            <person name="Satou M."/>
        </authorList>
    </citation>
    <scope>NUCLEOTIDE SEQUENCE</scope>
    <source>
        <strain evidence="1">0166_1</strain>
    </source>
</reference>
<protein>
    <submittedName>
        <fullName evidence="1">Uncharacterized protein</fullName>
    </submittedName>
</protein>
<dbReference type="AlphaFoldDB" id="A0A9E6Y1K1"/>
<accession>A0A9E6Y1K1</accession>
<proteinExistence type="predicted"/>
<organism evidence="1 2">
    <name type="scientific">Capillimicrobium parvum</name>
    <dbReference type="NCBI Taxonomy" id="2884022"/>
    <lineage>
        <taxon>Bacteria</taxon>
        <taxon>Bacillati</taxon>
        <taxon>Actinomycetota</taxon>
        <taxon>Thermoleophilia</taxon>
        <taxon>Solirubrobacterales</taxon>
        <taxon>Capillimicrobiaceae</taxon>
        <taxon>Capillimicrobium</taxon>
    </lineage>
</organism>
<sequence length="79" mass="8621">MSPQTSAPPTVLDLANRVASDLDQQAALDLVRRLEPLSINDLIDRSGLSGRLDKRVFDVLADAFDAVRCESKIRSLAGR</sequence>
<dbReference type="RefSeq" id="WP_259312411.1">
    <property type="nucleotide sequence ID" value="NZ_CP087164.1"/>
</dbReference>
<name>A0A9E6Y1K1_9ACTN</name>
<gene>
    <name evidence="1" type="ORF">DSM104329_04815</name>
</gene>
<dbReference type="EMBL" id="CP087164">
    <property type="protein sequence ID" value="UGS38389.1"/>
    <property type="molecule type" value="Genomic_DNA"/>
</dbReference>
<keyword evidence="2" id="KW-1185">Reference proteome</keyword>